<dbReference type="Gene3D" id="1.20.81.30">
    <property type="entry name" value="Type II secretion system (T2SS), domain F"/>
    <property type="match status" value="2"/>
</dbReference>
<keyword evidence="4" id="KW-1003">Cell membrane</keyword>
<dbReference type="PANTHER" id="PTHR30012:SF0">
    <property type="entry name" value="TYPE II SECRETION SYSTEM PROTEIN F-RELATED"/>
    <property type="match status" value="1"/>
</dbReference>
<keyword evidence="7 10" id="KW-1133">Transmembrane helix</keyword>
<gene>
    <name evidence="12" type="ORF">MK406_10785</name>
</gene>
<comment type="caution">
    <text evidence="12">The sequence shown here is derived from an EMBL/GenBank/DDBJ whole genome shotgun (WGS) entry which is preliminary data.</text>
</comment>
<evidence type="ECO:0000256" key="1">
    <source>
        <dbReference type="ARBA" id="ARBA00004429"/>
    </source>
</evidence>
<dbReference type="InterPro" id="IPR003004">
    <property type="entry name" value="GspF/PilC"/>
</dbReference>
<dbReference type="Pfam" id="PF00482">
    <property type="entry name" value="T2SSF"/>
    <property type="match status" value="2"/>
</dbReference>
<evidence type="ECO:0000256" key="2">
    <source>
        <dbReference type="ARBA" id="ARBA00005745"/>
    </source>
</evidence>
<keyword evidence="6 9" id="KW-0812">Transmembrane</keyword>
<evidence type="ECO:0000256" key="9">
    <source>
        <dbReference type="RuleBase" id="RU003923"/>
    </source>
</evidence>
<keyword evidence="8 10" id="KW-0472">Membrane</keyword>
<dbReference type="RefSeq" id="WP_268686343.1">
    <property type="nucleotide sequence ID" value="NZ_JAKUVJ010000011.1"/>
</dbReference>
<feature type="domain" description="Type II secretion system protein GspF" evidence="11">
    <location>
        <begin position="270"/>
        <end position="392"/>
    </location>
</feature>
<protein>
    <submittedName>
        <fullName evidence="12">Type II secretion system F family protein</fullName>
    </submittedName>
</protein>
<organism evidence="12 13">
    <name type="scientific">Streptococcus sanguinis</name>
    <dbReference type="NCBI Taxonomy" id="1305"/>
    <lineage>
        <taxon>Bacteria</taxon>
        <taxon>Bacillati</taxon>
        <taxon>Bacillota</taxon>
        <taxon>Bacilli</taxon>
        <taxon>Lactobacillales</taxon>
        <taxon>Streptococcaceae</taxon>
        <taxon>Streptococcus</taxon>
    </lineage>
</organism>
<evidence type="ECO:0000256" key="6">
    <source>
        <dbReference type="ARBA" id="ARBA00022692"/>
    </source>
</evidence>
<dbReference type="InterPro" id="IPR042094">
    <property type="entry name" value="T2SS_GspF_sf"/>
</dbReference>
<dbReference type="PRINTS" id="PR00812">
    <property type="entry name" value="BCTERIALGSPF"/>
</dbReference>
<accession>A0ABD4VLM9</accession>
<evidence type="ECO:0000256" key="5">
    <source>
        <dbReference type="ARBA" id="ARBA00022519"/>
    </source>
</evidence>
<evidence type="ECO:0000313" key="13">
    <source>
        <dbReference type="Proteomes" id="UP001208557"/>
    </source>
</evidence>
<feature type="domain" description="Type II secretion system protein GspF" evidence="11">
    <location>
        <begin position="67"/>
        <end position="190"/>
    </location>
</feature>
<evidence type="ECO:0000256" key="3">
    <source>
        <dbReference type="ARBA" id="ARBA00022448"/>
    </source>
</evidence>
<keyword evidence="5" id="KW-0997">Cell inner membrane</keyword>
<evidence type="ECO:0000256" key="4">
    <source>
        <dbReference type="ARBA" id="ARBA00022475"/>
    </source>
</evidence>
<proteinExistence type="inferred from homology"/>
<name>A0ABD4VLM9_STRSA</name>
<feature type="transmembrane region" description="Helical" evidence="10">
    <location>
        <begin position="167"/>
        <end position="189"/>
    </location>
</feature>
<dbReference type="AlphaFoldDB" id="A0ABD4VLM9"/>
<reference evidence="12 13" key="1">
    <citation type="journal article" date="2022" name="Med Res Arch">
        <title>Genomic identification of streptococcal strains and relation to clinical characteristics. A substudy to The Partial Oral Treatment of Endocarditis (POET) Trial.</title>
        <authorList>
            <person name="Christensen J."/>
            <person name="Jensen C."/>
            <person name="Dargis R."/>
            <person name="Nielsen X."/>
            <person name="Pries- Heje M."/>
            <person name="Wiingaard C."/>
            <person name="Ihlemann N."/>
            <person name="Gill S."/>
            <person name="Bruun N."/>
            <person name="Elming H."/>
            <person name="Povlsen J."/>
            <person name="Madsen T."/>
            <person name="Jensen K."/>
            <person name="Fuursted K."/>
            <person name="Ostergaard L."/>
            <person name="Christiansen U."/>
            <person name="Rosenvinge F."/>
            <person name="Helweg-Larsen J."/>
            <person name="Fosbol E."/>
            <person name="Kober L."/>
            <person name="Torp-Pedersen C."/>
            <person name="Tonder N."/>
            <person name="Moser C."/>
            <person name="Iversen K."/>
            <person name="Bundgaard H."/>
        </authorList>
    </citation>
    <scope>NUCLEOTIDE SEQUENCE [LARGE SCALE GENOMIC DNA]</scope>
    <source>
        <strain evidence="12 13">A12055600</strain>
    </source>
</reference>
<dbReference type="GO" id="GO:0005886">
    <property type="term" value="C:plasma membrane"/>
    <property type="evidence" value="ECO:0007669"/>
    <property type="project" value="UniProtKB-SubCell"/>
</dbReference>
<dbReference type="Proteomes" id="UP001208557">
    <property type="component" value="Unassembled WGS sequence"/>
</dbReference>
<dbReference type="PROSITE" id="PS00874">
    <property type="entry name" value="T2SP_F"/>
    <property type="match status" value="1"/>
</dbReference>
<dbReference type="FunFam" id="1.20.81.30:FF:000001">
    <property type="entry name" value="Type II secretion system protein F"/>
    <property type="match status" value="2"/>
</dbReference>
<dbReference type="PANTHER" id="PTHR30012">
    <property type="entry name" value="GENERAL SECRETION PATHWAY PROTEIN"/>
    <property type="match status" value="1"/>
</dbReference>
<dbReference type="InterPro" id="IPR018076">
    <property type="entry name" value="T2SS_GspF_dom"/>
</dbReference>
<evidence type="ECO:0000256" key="8">
    <source>
        <dbReference type="ARBA" id="ARBA00023136"/>
    </source>
</evidence>
<feature type="transmembrane region" description="Helical" evidence="10">
    <location>
        <begin position="209"/>
        <end position="236"/>
    </location>
</feature>
<dbReference type="EMBL" id="JAKUVJ010000011">
    <property type="protein sequence ID" value="MCY7035553.1"/>
    <property type="molecule type" value="Genomic_DNA"/>
</dbReference>
<evidence type="ECO:0000256" key="7">
    <source>
        <dbReference type="ARBA" id="ARBA00022989"/>
    </source>
</evidence>
<evidence type="ECO:0000313" key="12">
    <source>
        <dbReference type="EMBL" id="MCY7035553.1"/>
    </source>
</evidence>
<feature type="transmembrane region" description="Helical" evidence="10">
    <location>
        <begin position="373"/>
        <end position="394"/>
    </location>
</feature>
<sequence>MTVYVCKYLDTRQGVVTLEVDAPNRTDAVNRIRLKGKPISVEEKVMGSKEIVLFQSKKIKLKDISLFCKQMSVMLESGIPLNNAVDILEQQATSKNLKSSLKIVSKSLKEGSQLSKAMLDQEGMFPDLLIRMVQAGEKTGKLDEVLEKMSEHYTKELKTSRQIQGAMIYPAVLAFLAVAAVLALLYVVIPSFSGIFEQSGMAMPLPTRIVLAASNFVRSSWYILFGVIGILVFLFLRYRSTEAGRYQLDRLKLNLPVIKGPMQKIVTARFASTLAILTSAGIPLVEAIESAAATTNNAVVIEKMKIANEGLQKGERLTGMITSTGLFPPMMLSMVKIGEESGSLESMLVKTSDYYEEELETAIKQLLSLLEPAMIIVMGVIIGGIVASVMLPMFELAHAVDAGSGADQ</sequence>
<evidence type="ECO:0000259" key="11">
    <source>
        <dbReference type="Pfam" id="PF00482"/>
    </source>
</evidence>
<comment type="subcellular location">
    <subcellularLocation>
        <location evidence="1">Cell inner membrane</location>
        <topology evidence="1">Multi-pass membrane protein</topology>
    </subcellularLocation>
    <subcellularLocation>
        <location evidence="9">Cell membrane</location>
        <topology evidence="9">Multi-pass membrane protein</topology>
    </subcellularLocation>
</comment>
<dbReference type="InterPro" id="IPR001992">
    <property type="entry name" value="T2SS_GspF/T4SS_PilC_CS"/>
</dbReference>
<keyword evidence="3 9" id="KW-0813">Transport</keyword>
<evidence type="ECO:0000256" key="10">
    <source>
        <dbReference type="SAM" id="Phobius"/>
    </source>
</evidence>
<comment type="similarity">
    <text evidence="2 9">Belongs to the GSP F family.</text>
</comment>